<sequence length="187" mass="21583">MSNSKTPKPWQKNTAEMKSNAGTSIYNTATASGNFLRIPIELNHYQWIDGFKIEMFILFGIIANKYNPKYGYAFPTHYQLMAEYNKSINVLRSHIRKLVEVGLLSVQTANTGNNHCYVPHEPLTQEALFKEFPCAKRNYDKKMKWIEERERKDHGKLRELHDKFGEAAKEEEVTAAGSNDSIEDMSF</sequence>
<organism evidence="2 3">
    <name type="scientific">Bacillus mycoides</name>
    <dbReference type="NCBI Taxonomy" id="1405"/>
    <lineage>
        <taxon>Bacteria</taxon>
        <taxon>Bacillati</taxon>
        <taxon>Bacillota</taxon>
        <taxon>Bacilli</taxon>
        <taxon>Bacillales</taxon>
        <taxon>Bacillaceae</taxon>
        <taxon>Bacillus</taxon>
        <taxon>Bacillus cereus group</taxon>
    </lineage>
</organism>
<dbReference type="EMBL" id="SZOD01001145">
    <property type="protein sequence ID" value="TKI79277.1"/>
    <property type="molecule type" value="Genomic_DNA"/>
</dbReference>
<dbReference type="RefSeq" id="WP_137059456.1">
    <property type="nucleotide sequence ID" value="NZ_CP036121.1"/>
</dbReference>
<evidence type="ECO:0000313" key="3">
    <source>
        <dbReference type="Proteomes" id="UP000305524"/>
    </source>
</evidence>
<dbReference type="AlphaFoldDB" id="A0A4U2ZW90"/>
<evidence type="ECO:0000256" key="1">
    <source>
        <dbReference type="SAM" id="MobiDB-lite"/>
    </source>
</evidence>
<protein>
    <recommendedName>
        <fullName evidence="4">Helix-turn-helix domain-containing protein</fullName>
    </recommendedName>
</protein>
<evidence type="ECO:0008006" key="4">
    <source>
        <dbReference type="Google" id="ProtNLM"/>
    </source>
</evidence>
<accession>A0A4U2ZW90</accession>
<dbReference type="Proteomes" id="UP000305524">
    <property type="component" value="Unassembled WGS sequence"/>
</dbReference>
<comment type="caution">
    <text evidence="2">The sequence shown here is derived from an EMBL/GenBank/DDBJ whole genome shotgun (WGS) entry which is preliminary data.</text>
</comment>
<proteinExistence type="predicted"/>
<evidence type="ECO:0000313" key="2">
    <source>
        <dbReference type="EMBL" id="TKI79277.1"/>
    </source>
</evidence>
<feature type="region of interest" description="Disordered" evidence="1">
    <location>
        <begin position="168"/>
        <end position="187"/>
    </location>
</feature>
<name>A0A4U2ZW90_BACMY</name>
<reference evidence="2 3" key="1">
    <citation type="journal article" date="2019" name="Environ. Microbiol.">
        <title>An active ?-lactamase is a part of an orchestrated cell wall stress resistance network of Bacillus subtilis and related rhizosphere species.</title>
        <authorList>
            <person name="Bucher T."/>
            <person name="Keren-Paz A."/>
            <person name="Hausser J."/>
            <person name="Olender T."/>
            <person name="Cytryn E."/>
            <person name="Kolodkin-Gal I."/>
        </authorList>
    </citation>
    <scope>NUCLEOTIDE SEQUENCE [LARGE SCALE GENOMIC DNA]</scope>
    <source>
        <strain evidence="2 3">I186</strain>
    </source>
</reference>
<gene>
    <name evidence="2" type="ORF">FC701_32245</name>
</gene>